<protein>
    <submittedName>
        <fullName evidence="3">Rid family hydrolase</fullName>
    </submittedName>
</protein>
<evidence type="ECO:0000256" key="1">
    <source>
        <dbReference type="ARBA" id="ARBA00010552"/>
    </source>
</evidence>
<organism evidence="3 4">
    <name type="scientific">Roseateles paludis</name>
    <dbReference type="NCBI Taxonomy" id="3145238"/>
    <lineage>
        <taxon>Bacteria</taxon>
        <taxon>Pseudomonadati</taxon>
        <taxon>Pseudomonadota</taxon>
        <taxon>Betaproteobacteria</taxon>
        <taxon>Burkholderiales</taxon>
        <taxon>Sphaerotilaceae</taxon>
        <taxon>Roseateles</taxon>
    </lineage>
</organism>
<proteinExistence type="inferred from homology"/>
<keyword evidence="3" id="KW-0378">Hydrolase</keyword>
<evidence type="ECO:0000313" key="4">
    <source>
        <dbReference type="Proteomes" id="UP001495147"/>
    </source>
</evidence>
<dbReference type="EMBL" id="JBDPZD010000001">
    <property type="protein sequence ID" value="MEO3689990.1"/>
    <property type="molecule type" value="Genomic_DNA"/>
</dbReference>
<comment type="caution">
    <text evidence="3">The sequence shown here is derived from an EMBL/GenBank/DDBJ whole genome shotgun (WGS) entry which is preliminary data.</text>
</comment>
<gene>
    <name evidence="3" type="ORF">ABDJ85_00815</name>
</gene>
<keyword evidence="2" id="KW-0732">Signal</keyword>
<keyword evidence="4" id="KW-1185">Reference proteome</keyword>
<dbReference type="Gene3D" id="3.30.1330.40">
    <property type="entry name" value="RutC-like"/>
    <property type="match status" value="1"/>
</dbReference>
<feature type="chain" id="PRO_5046592417" evidence="2">
    <location>
        <begin position="29"/>
        <end position="154"/>
    </location>
</feature>
<dbReference type="RefSeq" id="WP_347702829.1">
    <property type="nucleotide sequence ID" value="NZ_JBDPZD010000001.1"/>
</dbReference>
<dbReference type="InterPro" id="IPR035959">
    <property type="entry name" value="RutC-like_sf"/>
</dbReference>
<dbReference type="SUPFAM" id="SSF55298">
    <property type="entry name" value="YjgF-like"/>
    <property type="match status" value="1"/>
</dbReference>
<dbReference type="PANTHER" id="PTHR11803:SF58">
    <property type="entry name" value="PROTEIN HMF1-RELATED"/>
    <property type="match status" value="1"/>
</dbReference>
<dbReference type="PANTHER" id="PTHR11803">
    <property type="entry name" value="2-IMINOBUTANOATE/2-IMINOPROPANOATE DEAMINASE RIDA"/>
    <property type="match status" value="1"/>
</dbReference>
<name>A0ABV0FVP4_9BURK</name>
<dbReference type="Proteomes" id="UP001495147">
    <property type="component" value="Unassembled WGS sequence"/>
</dbReference>
<accession>A0ABV0FVP4</accession>
<dbReference type="GO" id="GO:0016787">
    <property type="term" value="F:hydrolase activity"/>
    <property type="evidence" value="ECO:0007669"/>
    <property type="project" value="UniProtKB-KW"/>
</dbReference>
<dbReference type="InterPro" id="IPR006175">
    <property type="entry name" value="YjgF/YER057c/UK114"/>
</dbReference>
<dbReference type="Pfam" id="PF01042">
    <property type="entry name" value="Ribonuc_L-PSP"/>
    <property type="match status" value="1"/>
</dbReference>
<evidence type="ECO:0000313" key="3">
    <source>
        <dbReference type="EMBL" id="MEO3689990.1"/>
    </source>
</evidence>
<reference evidence="3 4" key="1">
    <citation type="submission" date="2024-05" db="EMBL/GenBank/DDBJ databases">
        <title>Roseateles sp. DJS-2-20 16S ribosomal RNA gene Genome sequencing and assembly.</title>
        <authorList>
            <person name="Woo H."/>
        </authorList>
    </citation>
    <scope>NUCLEOTIDE SEQUENCE [LARGE SCALE GENOMIC DNA]</scope>
    <source>
        <strain evidence="3 4">DJS-2-20</strain>
    </source>
</reference>
<feature type="signal peptide" evidence="2">
    <location>
        <begin position="1"/>
        <end position="28"/>
    </location>
</feature>
<comment type="similarity">
    <text evidence="1">Belongs to the RutC family.</text>
</comment>
<sequence>MPAALTPRPLLIALISLLASLHTASALAQAATPVKPQGCVYGHEASERDIGYCQAVRSGNMLYISGIVAAGPMDKAVPQVYEELRQVLKRQGLDFSNVVKENLYATDLPAMLTQMEARKRFYAGATPAATWAQVQKLFAPELVLEVELIAAFPR</sequence>
<evidence type="ECO:0000256" key="2">
    <source>
        <dbReference type="SAM" id="SignalP"/>
    </source>
</evidence>